<feature type="signal peptide" evidence="10">
    <location>
        <begin position="1"/>
        <end position="24"/>
    </location>
</feature>
<evidence type="ECO:0000313" key="12">
    <source>
        <dbReference type="EMBL" id="NXF14041.1"/>
    </source>
</evidence>
<evidence type="ECO:0000259" key="11">
    <source>
        <dbReference type="SMART" id="SM00921"/>
    </source>
</evidence>
<proteinExistence type="predicted"/>
<keyword evidence="4" id="KW-1133">Transmembrane helix</keyword>
<evidence type="ECO:0000256" key="7">
    <source>
        <dbReference type="ARBA" id="ARBA00023157"/>
    </source>
</evidence>
<evidence type="ECO:0000256" key="5">
    <source>
        <dbReference type="ARBA" id="ARBA00023130"/>
    </source>
</evidence>
<evidence type="ECO:0000313" key="13">
    <source>
        <dbReference type="Proteomes" id="UP000567624"/>
    </source>
</evidence>
<dbReference type="SUPFAM" id="SSF54452">
    <property type="entry name" value="MHC antigen-recognition domain"/>
    <property type="match status" value="1"/>
</dbReference>
<dbReference type="InterPro" id="IPR000353">
    <property type="entry name" value="MHC_II_b_N"/>
</dbReference>
<keyword evidence="6" id="KW-0472">Membrane</keyword>
<organism evidence="12 13">
    <name type="scientific">Smithornis capensis</name>
    <dbReference type="NCBI Taxonomy" id="363769"/>
    <lineage>
        <taxon>Eukaryota</taxon>
        <taxon>Metazoa</taxon>
        <taxon>Chordata</taxon>
        <taxon>Craniata</taxon>
        <taxon>Vertebrata</taxon>
        <taxon>Euteleostomi</taxon>
        <taxon>Archelosauria</taxon>
        <taxon>Archosauria</taxon>
        <taxon>Dinosauria</taxon>
        <taxon>Saurischia</taxon>
        <taxon>Theropoda</taxon>
        <taxon>Coelurosauria</taxon>
        <taxon>Aves</taxon>
        <taxon>Neognathae</taxon>
        <taxon>Neoaves</taxon>
        <taxon>Telluraves</taxon>
        <taxon>Australaves</taxon>
        <taxon>Passeriformes</taxon>
        <taxon>Eurylaimidae</taxon>
        <taxon>Smithornis</taxon>
    </lineage>
</organism>
<keyword evidence="8" id="KW-0325">Glycoprotein</keyword>
<feature type="non-terminal residue" evidence="12">
    <location>
        <position position="1"/>
    </location>
</feature>
<dbReference type="GO" id="GO:0002504">
    <property type="term" value="P:antigen processing and presentation of peptide or polysaccharide antigen via MHC class II"/>
    <property type="evidence" value="ECO:0007669"/>
    <property type="project" value="UniProtKB-KW"/>
</dbReference>
<gene>
    <name evidence="12" type="primary">H2eb1_2</name>
    <name evidence="12" type="ORF">SMICAP_R09715</name>
</gene>
<reference evidence="12 13" key="1">
    <citation type="submission" date="2019-09" db="EMBL/GenBank/DDBJ databases">
        <title>Bird 10,000 Genomes (B10K) Project - Family phase.</title>
        <authorList>
            <person name="Zhang G."/>
        </authorList>
    </citation>
    <scope>NUCLEOTIDE SEQUENCE [LARGE SCALE GENOMIC DNA]</scope>
    <source>
        <strain evidence="12">B10K-CU-031-20</strain>
    </source>
</reference>
<dbReference type="PANTHER" id="PTHR19944:SF99">
    <property type="entry name" value="HLA CLASS II HISTOCOMPATIBILITY ANTIGEN, DRB1 BETA CHAIN"/>
    <property type="match status" value="1"/>
</dbReference>
<evidence type="ECO:0000256" key="2">
    <source>
        <dbReference type="ARBA" id="ARBA00022692"/>
    </source>
</evidence>
<keyword evidence="13" id="KW-1185">Reference proteome</keyword>
<evidence type="ECO:0000256" key="9">
    <source>
        <dbReference type="ARBA" id="ARBA00023182"/>
    </source>
</evidence>
<sequence length="127" mass="14524">MERVWGAGAVLVALVVLGAPPAAGGELSGVFQEMMKSECYFIDGTDRVKFVERQIYNREQQVHFDSDVGNFVGDTPFGEIQARYWNSLLERLEYNRAEVDNFCRHNYELSTPFLVERRGKREAECVP</sequence>
<keyword evidence="3" id="KW-0391">Immunity</keyword>
<comment type="caution">
    <text evidence="12">The sequence shown here is derived from an EMBL/GenBank/DDBJ whole genome shotgun (WGS) entry which is preliminary data.</text>
</comment>
<evidence type="ECO:0000256" key="4">
    <source>
        <dbReference type="ARBA" id="ARBA00022989"/>
    </source>
</evidence>
<feature type="domain" description="MHC class II beta chain N-terminal" evidence="11">
    <location>
        <begin position="37"/>
        <end position="111"/>
    </location>
</feature>
<dbReference type="InterPro" id="IPR011162">
    <property type="entry name" value="MHC_I/II-like_Ag-recog"/>
</dbReference>
<dbReference type="Proteomes" id="UP000567624">
    <property type="component" value="Unassembled WGS sequence"/>
</dbReference>
<evidence type="ECO:0000256" key="1">
    <source>
        <dbReference type="ARBA" id="ARBA00004479"/>
    </source>
</evidence>
<dbReference type="AlphaFoldDB" id="A0A7K8R8B2"/>
<dbReference type="InterPro" id="IPR014745">
    <property type="entry name" value="MHC_II_a/b_N"/>
</dbReference>
<evidence type="ECO:0000256" key="8">
    <source>
        <dbReference type="ARBA" id="ARBA00023180"/>
    </source>
</evidence>
<dbReference type="GO" id="GO:0042613">
    <property type="term" value="C:MHC class II protein complex"/>
    <property type="evidence" value="ECO:0007669"/>
    <property type="project" value="UniProtKB-KW"/>
</dbReference>
<dbReference type="EMBL" id="VWYW01002543">
    <property type="protein sequence ID" value="NXF14041.1"/>
    <property type="molecule type" value="Genomic_DNA"/>
</dbReference>
<comment type="subcellular location">
    <subcellularLocation>
        <location evidence="1">Membrane</location>
        <topology evidence="1">Single-pass type I membrane protein</topology>
    </subcellularLocation>
</comment>
<keyword evidence="9" id="KW-0491">MHC II</keyword>
<evidence type="ECO:0000256" key="10">
    <source>
        <dbReference type="SAM" id="SignalP"/>
    </source>
</evidence>
<accession>A0A7K8R8B2</accession>
<name>A0A7K8R8B2_9PASS</name>
<keyword evidence="10" id="KW-0732">Signal</keyword>
<keyword evidence="2" id="KW-0812">Transmembrane</keyword>
<dbReference type="Gene3D" id="3.10.320.10">
    <property type="entry name" value="Class II Histocompatibility Antigen, M Beta Chain, Chain B, domain 1"/>
    <property type="match status" value="1"/>
</dbReference>
<dbReference type="GO" id="GO:0002250">
    <property type="term" value="P:adaptive immune response"/>
    <property type="evidence" value="ECO:0007669"/>
    <property type="project" value="UniProtKB-KW"/>
</dbReference>
<feature type="non-terminal residue" evidence="12">
    <location>
        <position position="127"/>
    </location>
</feature>
<dbReference type="SMART" id="SM00921">
    <property type="entry name" value="MHC_II_beta"/>
    <property type="match status" value="1"/>
</dbReference>
<feature type="chain" id="PRO_5029477439" evidence="10">
    <location>
        <begin position="25"/>
        <end position="127"/>
    </location>
</feature>
<protein>
    <submittedName>
        <fullName evidence="12">HB2J protein</fullName>
    </submittedName>
</protein>
<dbReference type="Pfam" id="PF00969">
    <property type="entry name" value="MHC_II_beta"/>
    <property type="match status" value="1"/>
</dbReference>
<evidence type="ECO:0000256" key="3">
    <source>
        <dbReference type="ARBA" id="ARBA00022859"/>
    </source>
</evidence>
<keyword evidence="5" id="KW-1064">Adaptive immunity</keyword>
<keyword evidence="7" id="KW-1015">Disulfide bond</keyword>
<evidence type="ECO:0000256" key="6">
    <source>
        <dbReference type="ARBA" id="ARBA00023136"/>
    </source>
</evidence>
<dbReference type="InterPro" id="IPR050160">
    <property type="entry name" value="MHC/Immunoglobulin"/>
</dbReference>
<dbReference type="PANTHER" id="PTHR19944">
    <property type="entry name" value="MHC CLASS II-RELATED"/>
    <property type="match status" value="1"/>
</dbReference>
<dbReference type="FunFam" id="3.10.320.10:FF:000001">
    <property type="entry name" value="HLA class II histocompatibility antigen, DRB1-1 beta chain"/>
    <property type="match status" value="1"/>
</dbReference>